<dbReference type="SUPFAM" id="SSF50729">
    <property type="entry name" value="PH domain-like"/>
    <property type="match status" value="1"/>
</dbReference>
<dbReference type="InterPro" id="IPR001683">
    <property type="entry name" value="PX_dom"/>
</dbReference>
<feature type="compositionally biased region" description="Polar residues" evidence="2">
    <location>
        <begin position="1133"/>
        <end position="1146"/>
    </location>
</feature>
<reference evidence="6 7" key="1">
    <citation type="submission" date="2014-09" db="EMBL/GenBank/DDBJ databases">
        <authorList>
            <person name="Magalhaes I.L.F."/>
            <person name="Oliveira U."/>
            <person name="Santos F.R."/>
            <person name="Vidigal T.H.D.A."/>
            <person name="Brescovit A.D."/>
            <person name="Santos A.J."/>
        </authorList>
    </citation>
    <scope>NUCLEOTIDE SEQUENCE [LARGE SCALE GENOMIC DNA]</scope>
</reference>
<dbReference type="GO" id="GO:0005096">
    <property type="term" value="F:GTPase activator activity"/>
    <property type="evidence" value="ECO:0007669"/>
    <property type="project" value="UniProtKB-KW"/>
</dbReference>
<dbReference type="PANTHER" id="PTHR23176">
    <property type="entry name" value="RHO/RAC/CDC GTPASE-ACTIVATING PROTEIN"/>
    <property type="match status" value="1"/>
</dbReference>
<feature type="domain" description="PX" evidence="4">
    <location>
        <begin position="410"/>
        <end position="541"/>
    </location>
</feature>
<feature type="region of interest" description="Disordered" evidence="2">
    <location>
        <begin position="953"/>
        <end position="1030"/>
    </location>
</feature>
<dbReference type="InterPro" id="IPR036871">
    <property type="entry name" value="PX_dom_sf"/>
</dbReference>
<keyword evidence="7" id="KW-1185">Reference proteome</keyword>
<feature type="compositionally biased region" description="Polar residues" evidence="2">
    <location>
        <begin position="1000"/>
        <end position="1011"/>
    </location>
</feature>
<evidence type="ECO:0000313" key="6">
    <source>
        <dbReference type="EMBL" id="CEH17138.1"/>
    </source>
</evidence>
<dbReference type="SUPFAM" id="SSF64268">
    <property type="entry name" value="PX domain"/>
    <property type="match status" value="1"/>
</dbReference>
<dbReference type="Gene3D" id="2.30.29.30">
    <property type="entry name" value="Pleckstrin-homology domain (PH domain)/Phosphotyrosine-binding domain (PTB)"/>
    <property type="match status" value="1"/>
</dbReference>
<dbReference type="PROSITE" id="PS50003">
    <property type="entry name" value="PH_DOMAIN"/>
    <property type="match status" value="1"/>
</dbReference>
<feature type="compositionally biased region" description="Low complexity" evidence="2">
    <location>
        <begin position="737"/>
        <end position="748"/>
    </location>
</feature>
<dbReference type="Pfam" id="PF00620">
    <property type="entry name" value="RhoGAP"/>
    <property type="match status" value="1"/>
</dbReference>
<feature type="compositionally biased region" description="Basic and acidic residues" evidence="2">
    <location>
        <begin position="299"/>
        <end position="315"/>
    </location>
</feature>
<evidence type="ECO:0000259" key="4">
    <source>
        <dbReference type="PROSITE" id="PS50195"/>
    </source>
</evidence>
<feature type="compositionally biased region" description="Low complexity" evidence="2">
    <location>
        <begin position="709"/>
        <end position="720"/>
    </location>
</feature>
<dbReference type="PANTHER" id="PTHR23176:SF129">
    <property type="entry name" value="RHO GTPASE ACTIVATING PROTEIN AT 16F, ISOFORM E-RELATED"/>
    <property type="match status" value="1"/>
</dbReference>
<evidence type="ECO:0000313" key="7">
    <source>
        <dbReference type="Proteomes" id="UP000054845"/>
    </source>
</evidence>
<feature type="compositionally biased region" description="Polar residues" evidence="2">
    <location>
        <begin position="387"/>
        <end position="398"/>
    </location>
</feature>
<dbReference type="SUPFAM" id="SSF48350">
    <property type="entry name" value="GTPase activation domain, GAP"/>
    <property type="match status" value="1"/>
</dbReference>
<feature type="compositionally biased region" description="Low complexity" evidence="2">
    <location>
        <begin position="233"/>
        <end position="248"/>
    </location>
</feature>
<dbReference type="InterPro" id="IPR000198">
    <property type="entry name" value="RhoGAP_dom"/>
</dbReference>
<dbReference type="AlphaFoldDB" id="A0A0N7LAP2"/>
<feature type="compositionally biased region" description="Low complexity" evidence="2">
    <location>
        <begin position="370"/>
        <end position="380"/>
    </location>
</feature>
<feature type="compositionally biased region" description="Polar residues" evidence="2">
    <location>
        <begin position="56"/>
        <end position="69"/>
    </location>
</feature>
<feature type="region of interest" description="Disordered" evidence="2">
    <location>
        <begin position="478"/>
        <end position="499"/>
    </location>
</feature>
<feature type="compositionally biased region" description="Polar residues" evidence="2">
    <location>
        <begin position="207"/>
        <end position="216"/>
    </location>
</feature>
<feature type="compositionally biased region" description="Polar residues" evidence="2">
    <location>
        <begin position="249"/>
        <end position="261"/>
    </location>
</feature>
<feature type="region of interest" description="Disordered" evidence="2">
    <location>
        <begin position="193"/>
        <end position="276"/>
    </location>
</feature>
<keyword evidence="1" id="KW-0343">GTPase activation</keyword>
<dbReference type="SMART" id="SM00324">
    <property type="entry name" value="RhoGAP"/>
    <property type="match status" value="1"/>
</dbReference>
<evidence type="ECO:0000259" key="5">
    <source>
        <dbReference type="PROSITE" id="PS50238"/>
    </source>
</evidence>
<dbReference type="SMART" id="SM00233">
    <property type="entry name" value="PH"/>
    <property type="match status" value="1"/>
</dbReference>
<evidence type="ECO:0000259" key="3">
    <source>
        <dbReference type="PROSITE" id="PS50003"/>
    </source>
</evidence>
<feature type="domain" description="PH" evidence="3">
    <location>
        <begin position="548"/>
        <end position="661"/>
    </location>
</feature>
<dbReference type="InterPro" id="IPR008936">
    <property type="entry name" value="Rho_GTPase_activation_prot"/>
</dbReference>
<proteinExistence type="predicted"/>
<name>A0A0N7LAP2_9BASI</name>
<dbReference type="Pfam" id="PF00169">
    <property type="entry name" value="PH"/>
    <property type="match status" value="1"/>
</dbReference>
<protein>
    <submittedName>
        <fullName evidence="6">Related to bem3-gtpase-activating protein</fullName>
    </submittedName>
</protein>
<feature type="region of interest" description="Disordered" evidence="2">
    <location>
        <begin position="676"/>
        <end position="720"/>
    </location>
</feature>
<accession>A0A0N7LAP2</accession>
<feature type="region of interest" description="Disordered" evidence="2">
    <location>
        <begin position="1049"/>
        <end position="1188"/>
    </location>
</feature>
<dbReference type="EMBL" id="CCYA01000254">
    <property type="protein sequence ID" value="CEH17138.1"/>
    <property type="molecule type" value="Genomic_DNA"/>
</dbReference>
<dbReference type="GO" id="GO:0007165">
    <property type="term" value="P:signal transduction"/>
    <property type="evidence" value="ECO:0007669"/>
    <property type="project" value="InterPro"/>
</dbReference>
<dbReference type="Gene3D" id="1.10.555.10">
    <property type="entry name" value="Rho GTPase activation protein"/>
    <property type="match status" value="1"/>
</dbReference>
<dbReference type="OrthoDB" id="185175at2759"/>
<dbReference type="PROSITE" id="PS50238">
    <property type="entry name" value="RHOGAP"/>
    <property type="match status" value="1"/>
</dbReference>
<dbReference type="InterPro" id="IPR050729">
    <property type="entry name" value="Rho-GAP"/>
</dbReference>
<feature type="compositionally biased region" description="Low complexity" evidence="2">
    <location>
        <begin position="981"/>
        <end position="999"/>
    </location>
</feature>
<dbReference type="Pfam" id="PF00787">
    <property type="entry name" value="PX"/>
    <property type="match status" value="1"/>
</dbReference>
<feature type="region of interest" description="Disordered" evidence="2">
    <location>
        <begin position="737"/>
        <end position="760"/>
    </location>
</feature>
<feature type="compositionally biased region" description="Pro residues" evidence="2">
    <location>
        <begin position="1170"/>
        <end position="1188"/>
    </location>
</feature>
<evidence type="ECO:0000256" key="1">
    <source>
        <dbReference type="ARBA" id="ARBA00022468"/>
    </source>
</evidence>
<dbReference type="GO" id="GO:0005737">
    <property type="term" value="C:cytoplasm"/>
    <property type="evidence" value="ECO:0007669"/>
    <property type="project" value="TreeGrafter"/>
</dbReference>
<dbReference type="CDD" id="cd06093">
    <property type="entry name" value="PX_domain"/>
    <property type="match status" value="1"/>
</dbReference>
<evidence type="ECO:0000256" key="2">
    <source>
        <dbReference type="SAM" id="MobiDB-lite"/>
    </source>
</evidence>
<dbReference type="Gene3D" id="3.30.1520.10">
    <property type="entry name" value="Phox-like domain"/>
    <property type="match status" value="1"/>
</dbReference>
<dbReference type="InterPro" id="IPR001849">
    <property type="entry name" value="PH_domain"/>
</dbReference>
<dbReference type="InterPro" id="IPR011993">
    <property type="entry name" value="PH-like_dom_sf"/>
</dbReference>
<dbReference type="STRING" id="401625.A0A0N7LAP2"/>
<dbReference type="PROSITE" id="PS50195">
    <property type="entry name" value="PX"/>
    <property type="match status" value="1"/>
</dbReference>
<organism evidence="6 7">
    <name type="scientific">Ceraceosorus bombacis</name>
    <dbReference type="NCBI Taxonomy" id="401625"/>
    <lineage>
        <taxon>Eukaryota</taxon>
        <taxon>Fungi</taxon>
        <taxon>Dikarya</taxon>
        <taxon>Basidiomycota</taxon>
        <taxon>Ustilaginomycotina</taxon>
        <taxon>Exobasidiomycetes</taxon>
        <taxon>Ceraceosorales</taxon>
        <taxon>Ceraceosoraceae</taxon>
        <taxon>Ceraceosorus</taxon>
    </lineage>
</organism>
<feature type="region of interest" description="Disordered" evidence="2">
    <location>
        <begin position="293"/>
        <end position="401"/>
    </location>
</feature>
<feature type="compositionally biased region" description="Polar residues" evidence="2">
    <location>
        <begin position="339"/>
        <end position="362"/>
    </location>
</feature>
<feature type="compositionally biased region" description="Polar residues" evidence="2">
    <location>
        <begin position="20"/>
        <end position="48"/>
    </location>
</feature>
<dbReference type="GO" id="GO:0035091">
    <property type="term" value="F:phosphatidylinositol binding"/>
    <property type="evidence" value="ECO:0007669"/>
    <property type="project" value="InterPro"/>
</dbReference>
<feature type="compositionally biased region" description="Low complexity" evidence="2">
    <location>
        <begin position="681"/>
        <end position="694"/>
    </location>
</feature>
<feature type="region of interest" description="Disordered" evidence="2">
    <location>
        <begin position="1"/>
        <end position="69"/>
    </location>
</feature>
<dbReference type="Proteomes" id="UP000054845">
    <property type="component" value="Unassembled WGS sequence"/>
</dbReference>
<sequence length="1188" mass="125715">MASAPSPRVRPRADADHTGYRSSSTQGVASGASTYEQGSVASHASSFGLQGAGPMSSHTSSGVHSAVSGSRNHIPLSLADALARAGDDTTRALDEVLAERNKYCLEAAKLSGENMRIWNLLGRIRKENETLKALHGGPSRSGSQVSSIAAPAAGQAVGASESRLKTLHNESAAGAGLEGSARSASLDISDQSAGNSLAVQPGRSSKRPSTGDSTKPASRDGASFSVRSPVAPTTHTSHAHTSSAGAVTPTATTFGFRSTIDSGRPNIGGDSSHNEADLSMASTSATHDSIMAQRVAAQKRSEAPESSEDALRAGGEDVEDFDAVDGSSIGDDTADRSAPGSTSMHTPRQAPSQSSPWQSRLQPSADITGPSSMSTSPSMSDADRGSATHQTAPTSARVSSPLLDAATLQSVKLHVESSKLRPNERGRELITFVIAVEIRQSNPQSSARNSAQGSPTVWKVEKLYSDVLSLDARLKQKHGKAAARHSNSAQLPDRGLFRDHAPSKVDQRKAILEYYLQTLLTAELSDMSDVCTFLCTDVIPPKARDPEAIAMEGFLTKKGQNVGKWVTRYYVVSDDRLIHYDQPGGTQLGAISIAGAQIGRQQRSSSAEMDENSYRHAFLILETRPPLTRSEAAQAPVRHVLCAENDAERDEWVDVLPSGQDGLPPRKGSWDVAAGLQQANPPSSSPAVASPRSRGANLPRGASAQQDIGSSAFPGPSASAQQLNAATSLLPATSAAAGRAGENANRASMRPAISRPMNGQPIPAEEAVAISKSVEGLELPSVIFRCIQYLEKRRAADEEGIYRLSGSSAVIKALKDRFNAEGDVDLLATSEPAHDVHAVAGLLKTFLRELPAHVLTRELQADFMHANDIADRRERVNELGALVSYLPLANYSLLRVLCSHLIKIIERSDVNKMNMRNVGIVFSPTLNIPAGVFSLFLTEFDWIFYTGAKGEPAPRHMDEDIQAPDSGELGTPYFPAQQLASEGPSASSSESETYEMSPPQVNRNLDPQSSLKGRRNRSSWIKGGQLHMGDGHIVTTNQQMHRNNRNSLQYDDEEANRLLGPQGPGRLTSHREADESGALGSSNPQDDSMYEAADFGGLDEDEYPDTALGGASGGISTAFAGSGVPHSPHPYAYSQQQTLGLNVAQNSSIPPSPAGSARSPRTTARGPGDPQAPSPRTPAFPRSPPPAA</sequence>
<feature type="domain" description="Rho-GAP" evidence="5">
    <location>
        <begin position="768"/>
        <end position="961"/>
    </location>
</feature>